<dbReference type="EMBL" id="QUSY01000604">
    <property type="protein sequence ID" value="RHY28316.1"/>
    <property type="molecule type" value="Genomic_DNA"/>
</dbReference>
<proteinExistence type="predicted"/>
<evidence type="ECO:0000313" key="2">
    <source>
        <dbReference type="EMBL" id="RHY28316.1"/>
    </source>
</evidence>
<keyword evidence="3" id="KW-1185">Reference proteome</keyword>
<comment type="caution">
    <text evidence="2">The sequence shown here is derived from an EMBL/GenBank/DDBJ whole genome shotgun (WGS) entry which is preliminary data.</text>
</comment>
<sequence>MKRCKVTRRRGMGRRGPPASDVLCGRIASHFACFRAKTFLFDATAVDALERALVVEMRELAKRFTALETTVDSLAADNTSLLETIQSMAKRNDDLVKTCHIAEAEMQRQVHENHMRLHMHMQMWEREKKMLQGRWEMDAAARRQTALDRVLHEAGVREKRHVRQIEQDKNVEIEHLRQHFAVQKETELTMLASQITRRVHHDMEIQVAAILADIYKDQQRNHSKIHQLERDLRDARSLQHATPSAAAPTTTAPTTTQQTFRHQNMHVRAQ</sequence>
<protein>
    <submittedName>
        <fullName evidence="2">Uncharacterized protein</fullName>
    </submittedName>
</protein>
<dbReference type="Proteomes" id="UP000285060">
    <property type="component" value="Unassembled WGS sequence"/>
</dbReference>
<dbReference type="AlphaFoldDB" id="A0A3R7CYP0"/>
<accession>A0A3R7CYP0</accession>
<reference evidence="2 3" key="1">
    <citation type="submission" date="2018-08" db="EMBL/GenBank/DDBJ databases">
        <title>Aphanomyces genome sequencing and annotation.</title>
        <authorList>
            <person name="Minardi D."/>
            <person name="Oidtmann B."/>
            <person name="Van Der Giezen M."/>
            <person name="Studholme D.J."/>
        </authorList>
    </citation>
    <scope>NUCLEOTIDE SEQUENCE [LARGE SCALE GENOMIC DNA]</scope>
    <source>
        <strain evidence="2 3">NJM0002</strain>
    </source>
</reference>
<feature type="compositionally biased region" description="Low complexity" evidence="1">
    <location>
        <begin position="241"/>
        <end position="259"/>
    </location>
</feature>
<feature type="region of interest" description="Disordered" evidence="1">
    <location>
        <begin position="231"/>
        <end position="270"/>
    </location>
</feature>
<organism evidence="2 3">
    <name type="scientific">Aphanomyces invadans</name>
    <dbReference type="NCBI Taxonomy" id="157072"/>
    <lineage>
        <taxon>Eukaryota</taxon>
        <taxon>Sar</taxon>
        <taxon>Stramenopiles</taxon>
        <taxon>Oomycota</taxon>
        <taxon>Saprolegniomycetes</taxon>
        <taxon>Saprolegniales</taxon>
        <taxon>Verrucalvaceae</taxon>
        <taxon>Aphanomyces</taxon>
    </lineage>
</organism>
<name>A0A3R7CYP0_9STRA</name>
<evidence type="ECO:0000256" key="1">
    <source>
        <dbReference type="SAM" id="MobiDB-lite"/>
    </source>
</evidence>
<gene>
    <name evidence="2" type="ORF">DYB32_006067</name>
</gene>
<evidence type="ECO:0000313" key="3">
    <source>
        <dbReference type="Proteomes" id="UP000285060"/>
    </source>
</evidence>